<dbReference type="GO" id="GO:0005524">
    <property type="term" value="F:ATP binding"/>
    <property type="evidence" value="ECO:0007669"/>
    <property type="project" value="InterPro"/>
</dbReference>
<dbReference type="Gene3D" id="1.10.510.10">
    <property type="entry name" value="Transferase(Phosphotransferase) domain 1"/>
    <property type="match status" value="1"/>
</dbReference>
<dbReference type="GO" id="GO:0004674">
    <property type="term" value="F:protein serine/threonine kinase activity"/>
    <property type="evidence" value="ECO:0007669"/>
    <property type="project" value="UniProtKB-KW"/>
</dbReference>
<dbReference type="RefSeq" id="WP_119151427.1">
    <property type="nucleotide sequence ID" value="NZ_JBHSOV010000041.1"/>
</dbReference>
<keyword evidence="2" id="KW-0808">Transferase</keyword>
<sequence>MEKDSVINDPISIRLGDVTFQLQEHHDFRWLNHLGNAFCVFDQQDSGNISFGMEINGRKRFINYAGASPLAYTGSPDDAVARLLRAIPLYQQLEHPALIKLVDHFAVDKGHAAVFEWFEGECLHSHWSFPPPAKYNHPGSPFYRFKQLPIEKRLDSMDTILSFHEHVEARGYVAVDFYDGSILYDFKNDITRICDIDFYRQAPSINDLGEDFWGAMRSKSPEEFILGAPIDSRTNVFNMGAIAFGLLGGEMDRSYSGWDAGPLLYEVALRAVSDRRELRYAAVAEFKRAWDTARNSQHL</sequence>
<dbReference type="EMBL" id="QXJM01000040">
    <property type="protein sequence ID" value="RIE01163.1"/>
    <property type="molecule type" value="Genomic_DNA"/>
</dbReference>
<dbReference type="PROSITE" id="PS50011">
    <property type="entry name" value="PROTEIN_KINASE_DOM"/>
    <property type="match status" value="1"/>
</dbReference>
<proteinExistence type="predicted"/>
<keyword evidence="2" id="KW-0418">Kinase</keyword>
<dbReference type="OrthoDB" id="334783at2"/>
<dbReference type="SUPFAM" id="SSF56112">
    <property type="entry name" value="Protein kinase-like (PK-like)"/>
    <property type="match status" value="1"/>
</dbReference>
<evidence type="ECO:0000313" key="3">
    <source>
        <dbReference type="Proteomes" id="UP000266340"/>
    </source>
</evidence>
<name>A0A398CEM6_9BACL</name>
<protein>
    <submittedName>
        <fullName evidence="2">Serine/threonine protein kinase</fullName>
    </submittedName>
</protein>
<dbReference type="InterPro" id="IPR000719">
    <property type="entry name" value="Prot_kinase_dom"/>
</dbReference>
<gene>
    <name evidence="2" type="ORF">D3H35_22425</name>
</gene>
<keyword evidence="3" id="KW-1185">Reference proteome</keyword>
<dbReference type="AlphaFoldDB" id="A0A398CEM6"/>
<keyword evidence="2" id="KW-0723">Serine/threonine-protein kinase</keyword>
<feature type="domain" description="Protein kinase" evidence="1">
    <location>
        <begin position="40"/>
        <end position="299"/>
    </location>
</feature>
<organism evidence="2 3">
    <name type="scientific">Cohnella faecalis</name>
    <dbReference type="NCBI Taxonomy" id="2315694"/>
    <lineage>
        <taxon>Bacteria</taxon>
        <taxon>Bacillati</taxon>
        <taxon>Bacillota</taxon>
        <taxon>Bacilli</taxon>
        <taxon>Bacillales</taxon>
        <taxon>Paenibacillaceae</taxon>
        <taxon>Cohnella</taxon>
    </lineage>
</organism>
<evidence type="ECO:0000313" key="2">
    <source>
        <dbReference type="EMBL" id="RIE01163.1"/>
    </source>
</evidence>
<evidence type="ECO:0000259" key="1">
    <source>
        <dbReference type="PROSITE" id="PS50011"/>
    </source>
</evidence>
<accession>A0A398CEM6</accession>
<comment type="caution">
    <text evidence="2">The sequence shown here is derived from an EMBL/GenBank/DDBJ whole genome shotgun (WGS) entry which is preliminary data.</text>
</comment>
<reference evidence="2 3" key="1">
    <citation type="submission" date="2018-09" db="EMBL/GenBank/DDBJ databases">
        <title>Cohnella cavernae sp. nov., isolated from a karst cave.</title>
        <authorList>
            <person name="Zhu H."/>
        </authorList>
    </citation>
    <scope>NUCLEOTIDE SEQUENCE [LARGE SCALE GENOMIC DNA]</scope>
    <source>
        <strain evidence="2 3">K2E09-144</strain>
    </source>
</reference>
<dbReference type="Proteomes" id="UP000266340">
    <property type="component" value="Unassembled WGS sequence"/>
</dbReference>
<dbReference type="InterPro" id="IPR011009">
    <property type="entry name" value="Kinase-like_dom_sf"/>
</dbReference>